<accession>A0A5N6Y0F0</accession>
<proteinExistence type="predicted"/>
<evidence type="ECO:0000313" key="1">
    <source>
        <dbReference type="EMBL" id="KAE8337909.1"/>
    </source>
</evidence>
<sequence length="490" mass="54928">MAFSKDDNNYVSGIFAEVPDKKPSIKGALYLSRLLSNLAYNIYFSAGGFLDDEYISITVDLLELDSTVAAVARDILRDTEIYDNSINTLTFGFSKASFAHLIVPPTSLPEVEFPIVYIDVDAEELVIAVLAQVSVQCRPAIVTRTKEILELQFIYAKLLGSISINIRDPSAETGIAGGFASIVEFKKSINNYIIQITNKSGDLGFALPVYLESRPLPDYWHRVLNIRLEFLRFQYKTVKIYGRPILYLFLVFSMSSLNLLLPCYYKQPSLTQTVLETDESSTLTVFEALQQQTKYRRLLPKKWSKTVTENRTNYTDILGAALSTSIYRAIYASVRFWYNISLKTAKIGENNIEAIRVGIDLAGEGSAKAAIRDRCGHDVLRESRPYISVNSTEPREMTIVAVADARVGKPDIDFDFPGAPPPPLDQAINWVLTQLVKDTRDSVGKIASDQLSIRLVRTVEDNGAIRLRFAANEFFKDEAFVLLGQLWSQS</sequence>
<reference evidence="1" key="1">
    <citation type="submission" date="2019-04" db="EMBL/GenBank/DDBJ databases">
        <title>Friends and foes A comparative genomics study of 23 Aspergillus species from section Flavi.</title>
        <authorList>
            <consortium name="DOE Joint Genome Institute"/>
            <person name="Kjaerbolling I."/>
            <person name="Vesth T."/>
            <person name="Frisvad J.C."/>
            <person name="Nybo J.L."/>
            <person name="Theobald S."/>
            <person name="Kildgaard S."/>
            <person name="Isbrandt T."/>
            <person name="Kuo A."/>
            <person name="Sato A."/>
            <person name="Lyhne E.K."/>
            <person name="Kogle M.E."/>
            <person name="Wiebenga A."/>
            <person name="Kun R.S."/>
            <person name="Lubbers R.J."/>
            <person name="Makela M.R."/>
            <person name="Barry K."/>
            <person name="Chovatia M."/>
            <person name="Clum A."/>
            <person name="Daum C."/>
            <person name="Haridas S."/>
            <person name="He G."/>
            <person name="LaButti K."/>
            <person name="Lipzen A."/>
            <person name="Mondo S."/>
            <person name="Riley R."/>
            <person name="Salamov A."/>
            <person name="Simmons B.A."/>
            <person name="Magnuson J.K."/>
            <person name="Henrissat B."/>
            <person name="Mortensen U.H."/>
            <person name="Larsen T.O."/>
            <person name="Devries R.P."/>
            <person name="Grigoriev I.V."/>
            <person name="Machida M."/>
            <person name="Baker S.E."/>
            <person name="Andersen M.R."/>
        </authorList>
    </citation>
    <scope>NUCLEOTIDE SEQUENCE</scope>
    <source>
        <strain evidence="1">CBS 117612</strain>
    </source>
</reference>
<gene>
    <name evidence="1" type="ORF">BDV24DRAFT_166765</name>
</gene>
<dbReference type="EMBL" id="ML737173">
    <property type="protein sequence ID" value="KAE8337909.1"/>
    <property type="molecule type" value="Genomic_DNA"/>
</dbReference>
<organism evidence="1">
    <name type="scientific">Aspergillus arachidicola</name>
    <dbReference type="NCBI Taxonomy" id="656916"/>
    <lineage>
        <taxon>Eukaryota</taxon>
        <taxon>Fungi</taxon>
        <taxon>Dikarya</taxon>
        <taxon>Ascomycota</taxon>
        <taxon>Pezizomycotina</taxon>
        <taxon>Eurotiomycetes</taxon>
        <taxon>Eurotiomycetidae</taxon>
        <taxon>Eurotiales</taxon>
        <taxon>Aspergillaceae</taxon>
        <taxon>Aspergillus</taxon>
        <taxon>Aspergillus subgen. Circumdati</taxon>
    </lineage>
</organism>
<name>A0A5N6Y0F0_9EURO</name>
<dbReference type="OrthoDB" id="4502910at2759"/>
<dbReference type="Proteomes" id="UP000325558">
    <property type="component" value="Unassembled WGS sequence"/>
</dbReference>
<dbReference type="AlphaFoldDB" id="A0A5N6Y0F0"/>
<protein>
    <submittedName>
        <fullName evidence="1">Uncharacterized protein</fullName>
    </submittedName>
</protein>